<dbReference type="GO" id="GO:0008610">
    <property type="term" value="P:lipid biosynthetic process"/>
    <property type="evidence" value="ECO:0007669"/>
    <property type="project" value="InterPro"/>
</dbReference>
<dbReference type="InterPro" id="IPR020845">
    <property type="entry name" value="AMP-binding_CS"/>
</dbReference>
<dbReference type="InterPro" id="IPR020806">
    <property type="entry name" value="PKS_PP-bd"/>
</dbReference>
<evidence type="ECO:0000256" key="2">
    <source>
        <dbReference type="ARBA" id="ARBA00006432"/>
    </source>
</evidence>
<evidence type="ECO:0000256" key="6">
    <source>
        <dbReference type="ARBA" id="ARBA00023098"/>
    </source>
</evidence>
<dbReference type="STRING" id="1150112.SAMN04487893_11658"/>
<dbReference type="GO" id="GO:0043041">
    <property type="term" value="P:amino acid activation for nonribosomal peptide biosynthetic process"/>
    <property type="evidence" value="ECO:0007669"/>
    <property type="project" value="TreeGrafter"/>
</dbReference>
<dbReference type="InterPro" id="IPR025110">
    <property type="entry name" value="AMP-bd_C"/>
</dbReference>
<dbReference type="FunFam" id="3.40.50.12780:FF:000012">
    <property type="entry name" value="Non-ribosomal peptide synthetase"/>
    <property type="match status" value="1"/>
</dbReference>
<dbReference type="CDD" id="cd19531">
    <property type="entry name" value="LCL_NRPS-like"/>
    <property type="match status" value="1"/>
</dbReference>
<dbReference type="Gene3D" id="1.10.1200.10">
    <property type="entry name" value="ACP-like"/>
    <property type="match status" value="2"/>
</dbReference>
<dbReference type="PANTHER" id="PTHR45527">
    <property type="entry name" value="NONRIBOSOMAL PEPTIDE SYNTHETASE"/>
    <property type="match status" value="1"/>
</dbReference>
<dbReference type="OrthoDB" id="9765680at2"/>
<dbReference type="FunFam" id="3.40.50.980:FF:000001">
    <property type="entry name" value="Non-ribosomal peptide synthetase"/>
    <property type="match status" value="1"/>
</dbReference>
<dbReference type="RefSeq" id="WP_143077774.1">
    <property type="nucleotide sequence ID" value="NZ_FORU01000016.1"/>
</dbReference>
<dbReference type="GO" id="GO:0044550">
    <property type="term" value="P:secondary metabolite biosynthetic process"/>
    <property type="evidence" value="ECO:0007669"/>
    <property type="project" value="UniProtKB-ARBA"/>
</dbReference>
<keyword evidence="9" id="KW-1185">Reference proteome</keyword>
<dbReference type="FunFam" id="3.40.50.12780:FF:000013">
    <property type="entry name" value="Long-chain-fatty-acid--AMP ligase FadD32"/>
    <property type="match status" value="1"/>
</dbReference>
<dbReference type="Pfam" id="PF00550">
    <property type="entry name" value="PP-binding"/>
    <property type="match status" value="2"/>
</dbReference>
<dbReference type="InterPro" id="IPR000873">
    <property type="entry name" value="AMP-dep_synth/lig_dom"/>
</dbReference>
<gene>
    <name evidence="8" type="ORF">SAMN04487893_11658</name>
</gene>
<dbReference type="InterPro" id="IPR006162">
    <property type="entry name" value="Ppantetheine_attach_site"/>
</dbReference>
<dbReference type="Gene3D" id="3.40.50.12780">
    <property type="entry name" value="N-terminal domain of ligase-like"/>
    <property type="match status" value="2"/>
</dbReference>
<evidence type="ECO:0000256" key="5">
    <source>
        <dbReference type="ARBA" id="ARBA00022832"/>
    </source>
</evidence>
<keyword evidence="6" id="KW-0443">Lipid metabolism</keyword>
<dbReference type="GO" id="GO:0006631">
    <property type="term" value="P:fatty acid metabolic process"/>
    <property type="evidence" value="ECO:0007669"/>
    <property type="project" value="UniProtKB-KW"/>
</dbReference>
<dbReference type="SUPFAM" id="SSF47336">
    <property type="entry name" value="ACP-like"/>
    <property type="match status" value="2"/>
</dbReference>
<dbReference type="Gene3D" id="3.40.50.980">
    <property type="match status" value="2"/>
</dbReference>
<dbReference type="Pfam" id="PF23024">
    <property type="entry name" value="AMP-dom_DIP2-like"/>
    <property type="match status" value="1"/>
</dbReference>
<dbReference type="InterPro" id="IPR040097">
    <property type="entry name" value="FAAL/FAAC"/>
</dbReference>
<dbReference type="InterPro" id="IPR010071">
    <property type="entry name" value="AA_adenyl_dom"/>
</dbReference>
<dbReference type="Pfam" id="PF00668">
    <property type="entry name" value="Condensation"/>
    <property type="match status" value="2"/>
</dbReference>
<dbReference type="PROSITE" id="PS00455">
    <property type="entry name" value="AMP_BINDING"/>
    <property type="match status" value="2"/>
</dbReference>
<dbReference type="FunFam" id="2.30.38.10:FF:000001">
    <property type="entry name" value="Non-ribosomal peptide synthetase PvdI"/>
    <property type="match status" value="1"/>
</dbReference>
<dbReference type="GO" id="GO:0005737">
    <property type="term" value="C:cytoplasm"/>
    <property type="evidence" value="ECO:0007669"/>
    <property type="project" value="TreeGrafter"/>
</dbReference>
<dbReference type="SUPFAM" id="SSF52777">
    <property type="entry name" value="CoA-dependent acyltransferases"/>
    <property type="match status" value="4"/>
</dbReference>
<dbReference type="InterPro" id="IPR045851">
    <property type="entry name" value="AMP-bd_C_sf"/>
</dbReference>
<dbReference type="PANTHER" id="PTHR45527:SF1">
    <property type="entry name" value="FATTY ACID SYNTHASE"/>
    <property type="match status" value="1"/>
</dbReference>
<organism evidence="8 9">
    <name type="scientific">Myroides guanonis</name>
    <dbReference type="NCBI Taxonomy" id="1150112"/>
    <lineage>
        <taxon>Bacteria</taxon>
        <taxon>Pseudomonadati</taxon>
        <taxon>Bacteroidota</taxon>
        <taxon>Flavobacteriia</taxon>
        <taxon>Flavobacteriales</taxon>
        <taxon>Flavobacteriaceae</taxon>
        <taxon>Myroides</taxon>
    </lineage>
</organism>
<dbReference type="Proteomes" id="UP000243887">
    <property type="component" value="Unassembled WGS sequence"/>
</dbReference>
<keyword evidence="5" id="KW-0276">Fatty acid metabolism</keyword>
<evidence type="ECO:0000256" key="1">
    <source>
        <dbReference type="ARBA" id="ARBA00001957"/>
    </source>
</evidence>
<proteinExistence type="inferred from homology"/>
<dbReference type="GO" id="GO:0003824">
    <property type="term" value="F:catalytic activity"/>
    <property type="evidence" value="ECO:0007669"/>
    <property type="project" value="InterPro"/>
</dbReference>
<dbReference type="GO" id="GO:0071766">
    <property type="term" value="P:Actinobacterium-type cell wall biogenesis"/>
    <property type="evidence" value="ECO:0007669"/>
    <property type="project" value="UniProtKB-ARBA"/>
</dbReference>
<dbReference type="Gene3D" id="2.30.38.10">
    <property type="entry name" value="Luciferase, Domain 3"/>
    <property type="match status" value="1"/>
</dbReference>
<evidence type="ECO:0000256" key="3">
    <source>
        <dbReference type="ARBA" id="ARBA00022450"/>
    </source>
</evidence>
<dbReference type="CDD" id="cd05931">
    <property type="entry name" value="FAAL"/>
    <property type="match status" value="1"/>
</dbReference>
<dbReference type="GO" id="GO:0031177">
    <property type="term" value="F:phosphopantetheine binding"/>
    <property type="evidence" value="ECO:0007669"/>
    <property type="project" value="InterPro"/>
</dbReference>
<evidence type="ECO:0000313" key="8">
    <source>
        <dbReference type="EMBL" id="SFJ79198.1"/>
    </source>
</evidence>
<accession>A0A1I3U6J9</accession>
<dbReference type="PROSITE" id="PS00012">
    <property type="entry name" value="PHOSPHOPANTETHEINE"/>
    <property type="match status" value="2"/>
</dbReference>
<comment type="cofactor">
    <cofactor evidence="1">
        <name>pantetheine 4'-phosphate</name>
        <dbReference type="ChEBI" id="CHEBI:47942"/>
    </cofactor>
</comment>
<dbReference type="CDD" id="cd05930">
    <property type="entry name" value="A_NRPS"/>
    <property type="match status" value="1"/>
</dbReference>
<sequence length="2424" mass="275234">MSLIKSTIPEDISSQETLVKILRNHISQTPNKVIYRFLENGEEESDCRTFQDLYDNAKRIASHILEHAKPGDRVLLLYPSGLDFIDAFLGCFFAGVIAVPAFPPQGKRRIGRLENIVADCKATLILTIESIYTKSNGWFDTEILKNVKWLQTNRLFDSLDKDFPIILPTDTAFLQYTSGSTGDPKGVMVTHSNIVHNNKLMKNCFHQNSESIGVSWLPIYHDMGLIGNILQALYVGFEMIVMPPTAFIQKPSRWLKVISDYKGTFSGGPNFSYDLCANQIKEEDLIGLDLSSWQVAYNGSEPIRPETVNNFTTSFSFIGFDEIYLIPCYGMAETTLIVSCSNFNSIPKALLLDKEKFHSGEVKLFEKEDKISNVIKFIGNGPVLEELEIKIVNPDTKMICQENAIGEIWISGASVAKGYWQREDLTKDVFQARIQKSDENLEEDKQEYLRTGDMGFLNNKELYITGRLKELMIINGVNHFPQDIERVVQQSHIDLQNNAGAAFCIEAKGNEQLVIVQEIKRTSMRGYDFDFIVKSIIESVYEQHELSIYAIVLVEPGKVEKTSSGKIKRLATKKLYESDTIDGVMDQWVRGQSINNEMLQEDEIAKSLMLSNDLEFFLRESVAAELNIDILKINIHTSFSELGMSSINIIRLIGIISKEYCVAPPIRKMFEDLTSIDAIRKYIIREKGQIESVSNNDVVINERFDTNISSSFPASSNGEISIGSRSNNREELTDKCPKASVKKVIKRTTTDSTDFTIIKDLLVEQNRILEQQNHIISECLNIFKTFGNTIKDTTSVEVAEISETTNIFDIVKKKVATEEKNIQTGSFDSKDFYLKKSPTKQEEQPVLNISKVNLTLTQQKFYLLHQIDPERSLAYHQSFSLQMKGKINVSLLKMAIYNFIDTHSILRTRVSEDGEHLIFDSSITLPIEEIDFSKDGLDQQEKKYRALVDVNMCTAFSFTNGPLLRLQLVKFSSEESTLIVTIHHIIADGWSCALFIKGIANNYNRLFQGRKLDLLQSIGFSEYTKWLENKMNSDAWKIHEEYFISKFSKKSFNITLPFANSVSNYGNASNTVSLRIPVEDIIRYKKWSSQQNLTLFMTFLSVFELLLCKITEENELIIGIPTGGRTMPDLEEAIGDFSHFMPFLISHNSKDSLTEYVKDLKNRIYETYEHQEYPYANFMELLQRETDIKYDNWVNIVFNFNVSVSNNNMEIVDLHVVHNKPVYSDFDLIFNAIEESGDLILSLDYRESLLSSELAKDILDCYQFILNQIIEDDGGSIEDIQMLSKDEKYQQLEYFNDTEVLYSKDKTIVDLFEEQVLKMPHSVAVIFGKETLTYRELDEKSNQLAHYLIHIGLNSEDLVGICVDRSLDMIIAVFGVLKAGGTYVPIDSEYPQDRIDYIIKDSNATFFITDHAHTFLVAENKKIQIITTDDKWNSIGEQPSSKVDSTINVDQSVYVIYTSGSTGRPKGVVITHKSLLNIALCWESTYHLDSDTCLLQMASFSFDVFSGDLCRSLLFGGRMILCPSDVRLDPARLYALIFEKGVTILEGTPGLIIPLMDYIYEQSLDYTWMKLVILGSDVCLINDFKRVYTRFGHVLRIINSYGTTETTIDSSYFETDNIKNLDGLVNVPIGKPLWNNSFYILNSSESLVPIGVIGELCIGGSGVARGYLNQEELTQEKFVMNPFKDGERMYKTGDLARWLPDGNLEFIGRRDDQVKIRGYRIELGEIENALSLLPGITQCCVLAREDINGTKRLVGYVVLEGALDKECLQNQLKLSLPEYMIPMVWITLDVMPLTSNGKLDKKGLPDPDSSELSSKEYAGPTTDIELQLVNIWQELLGVEKVGIHDDFFELGGHSLLATRLVSMIRKEMIIEVSIREVFIHTTVSKLGTYVSAQSEGVLLPTIVVQNRPARIPLSFSQERLWFLDKLQGSTEYHIPIVFGLEGALEVSILEQTLQQIISRHEVLRTVLLSEDGIGYQEVISAENWSLDQAIVSDDLLLENNITSYANKPFDLSKDYKLRSCLYDLGNGKYVLACVFHHIASDGWSGGVLVNEFMKLYNTLHLDRTAILPKLSLQYADYAIWQRKYVVGTVLEEQLSYWEEKLQDVSILSLPTDYARPSVHSTNGACISFVLDKTLTASLYSLCRSEGVTLFMFLLSAFKVLLSRYSGQSDICVGTPISNRTQLELEDMIGFFVNTIALRSDLSGDPSFRDLLAIVKQTTLEGYDHQLAPFEKVVDRVVTTRDMAMNPLFQVLFVLQNTPDVSRELNLEDITISNYNFDTITSQFDLMLNVFEDNNAISLEMSYCTALFDKATIDRMLLHYQELLVSIVSNITQPISSLSMLTQEESHQLLNVFNDTTVAYPLDKTVVDLFEEQVKRTPNAIAVIYENEKLTYEELDHRSNQLGHYLREQGVQPDDLIGICLERSL</sequence>
<dbReference type="Gene3D" id="3.30.559.10">
    <property type="entry name" value="Chloramphenicol acetyltransferase-like domain"/>
    <property type="match status" value="2"/>
</dbReference>
<feature type="non-terminal residue" evidence="8">
    <location>
        <position position="2424"/>
    </location>
</feature>
<dbReference type="InterPro" id="IPR036736">
    <property type="entry name" value="ACP-like_sf"/>
</dbReference>
<dbReference type="Pfam" id="PF13193">
    <property type="entry name" value="AMP-binding_C"/>
    <property type="match status" value="1"/>
</dbReference>
<keyword evidence="3" id="KW-0596">Phosphopantetheine</keyword>
<dbReference type="Gene3D" id="3.30.300.30">
    <property type="match status" value="2"/>
</dbReference>
<dbReference type="InterPro" id="IPR001242">
    <property type="entry name" value="Condensation_dom"/>
</dbReference>
<name>A0A1I3U6J9_9FLAO</name>
<evidence type="ECO:0000256" key="4">
    <source>
        <dbReference type="ARBA" id="ARBA00022553"/>
    </source>
</evidence>
<dbReference type="FunFam" id="1.10.1200.10:FF:000005">
    <property type="entry name" value="Nonribosomal peptide synthetase 1"/>
    <property type="match status" value="1"/>
</dbReference>
<dbReference type="FunFam" id="3.30.300.30:FF:000010">
    <property type="entry name" value="Enterobactin synthetase component F"/>
    <property type="match status" value="1"/>
</dbReference>
<evidence type="ECO:0000313" key="9">
    <source>
        <dbReference type="Proteomes" id="UP000243887"/>
    </source>
</evidence>
<dbReference type="Gene3D" id="3.30.559.30">
    <property type="entry name" value="Nonribosomal peptide synthetase, condensation domain"/>
    <property type="match status" value="2"/>
</dbReference>
<dbReference type="InterPro" id="IPR023213">
    <property type="entry name" value="CAT-like_dom_sf"/>
</dbReference>
<dbReference type="EMBL" id="FORU01000016">
    <property type="protein sequence ID" value="SFJ79198.1"/>
    <property type="molecule type" value="Genomic_DNA"/>
</dbReference>
<protein>
    <submittedName>
        <fullName evidence="8">Amino acid adenylation domain-containing protein</fullName>
    </submittedName>
</protein>
<reference evidence="9" key="1">
    <citation type="submission" date="2016-10" db="EMBL/GenBank/DDBJ databases">
        <authorList>
            <person name="Varghese N."/>
            <person name="Submissions S."/>
        </authorList>
    </citation>
    <scope>NUCLEOTIDE SEQUENCE [LARGE SCALE GENOMIC DNA]</scope>
    <source>
        <strain evidence="9">DSM 26542</strain>
    </source>
</reference>
<dbReference type="Pfam" id="PF00501">
    <property type="entry name" value="AMP-binding"/>
    <property type="match status" value="3"/>
</dbReference>
<dbReference type="SMART" id="SM00823">
    <property type="entry name" value="PKS_PP"/>
    <property type="match status" value="2"/>
</dbReference>
<keyword evidence="4" id="KW-0597">Phosphoprotein</keyword>
<evidence type="ECO:0000259" key="7">
    <source>
        <dbReference type="PROSITE" id="PS50075"/>
    </source>
</evidence>
<feature type="domain" description="Carrier" evidence="7">
    <location>
        <begin position="609"/>
        <end position="687"/>
    </location>
</feature>
<feature type="domain" description="Carrier" evidence="7">
    <location>
        <begin position="1819"/>
        <end position="1894"/>
    </location>
</feature>
<dbReference type="InterPro" id="IPR042099">
    <property type="entry name" value="ANL_N_sf"/>
</dbReference>
<dbReference type="InterPro" id="IPR009081">
    <property type="entry name" value="PP-bd_ACP"/>
</dbReference>
<comment type="similarity">
    <text evidence="2">Belongs to the ATP-dependent AMP-binding enzyme family.</text>
</comment>
<dbReference type="NCBIfam" id="TIGR01733">
    <property type="entry name" value="AA-adenyl-dom"/>
    <property type="match status" value="1"/>
</dbReference>
<dbReference type="SUPFAM" id="SSF56801">
    <property type="entry name" value="Acetyl-CoA synthetase-like"/>
    <property type="match status" value="3"/>
</dbReference>
<dbReference type="PROSITE" id="PS50075">
    <property type="entry name" value="CARRIER"/>
    <property type="match status" value="2"/>
</dbReference>